<accession>A0ABD6EI11</accession>
<dbReference type="EMBL" id="JBGFUD010001378">
    <property type="protein sequence ID" value="MFH4976207.1"/>
    <property type="molecule type" value="Genomic_DNA"/>
</dbReference>
<organism evidence="1 2">
    <name type="scientific">Gnathostoma spinigerum</name>
    <dbReference type="NCBI Taxonomy" id="75299"/>
    <lineage>
        <taxon>Eukaryota</taxon>
        <taxon>Metazoa</taxon>
        <taxon>Ecdysozoa</taxon>
        <taxon>Nematoda</taxon>
        <taxon>Chromadorea</taxon>
        <taxon>Rhabditida</taxon>
        <taxon>Spirurina</taxon>
        <taxon>Gnathostomatomorpha</taxon>
        <taxon>Gnathostomatoidea</taxon>
        <taxon>Gnathostomatidae</taxon>
        <taxon>Gnathostoma</taxon>
    </lineage>
</organism>
<gene>
    <name evidence="1" type="ORF">AB6A40_002916</name>
</gene>
<sequence length="378" mass="41880">MLVERDVITTEVGLKNIGLPDSLLHNYKAVGVVYEEICGEHSRELWFANTDDARALGIDATSPICEPYKEELNPNEKKLAELARTLNDVIYNYTIEHPGIIENKGNKDGTLLEIQGTFTANSNSLERDKRSVDGFVLKGISDIQRAKRKIVEVPPVETFSENLWTEDLAESSNHHETPRDIVIFKSSDENSAANATIPWLVIQTSEVGGTTMEVPSVAVAHALSLNISEASFKRHQKVVLYLPGICADYVPSAVDEFNASEFKGVQIEGPIGLNITALELAGVNLTELAERLRNDTEVDDILRISDFSARTLGGSYILPVLQKNHYDPFSAPIVFQGSAVVVRFGMYIESISNFQTSTMNARVPRSEPITMSEQMHRM</sequence>
<reference evidence="1 2" key="1">
    <citation type="submission" date="2024-08" db="EMBL/GenBank/DDBJ databases">
        <title>Gnathostoma spinigerum genome.</title>
        <authorList>
            <person name="Gonzalez-Bertolin B."/>
            <person name="Monzon S."/>
            <person name="Zaballos A."/>
            <person name="Jimenez P."/>
            <person name="Dekumyoy P."/>
            <person name="Varona S."/>
            <person name="Cuesta I."/>
            <person name="Sumanam S."/>
            <person name="Adisakwattana P."/>
            <person name="Gasser R.B."/>
            <person name="Hernandez-Gonzalez A."/>
            <person name="Young N.D."/>
            <person name="Perteguer M.J."/>
        </authorList>
    </citation>
    <scope>NUCLEOTIDE SEQUENCE [LARGE SCALE GENOMIC DNA]</scope>
    <source>
        <strain evidence="1">AL3</strain>
        <tissue evidence="1">Liver</tissue>
    </source>
</reference>
<keyword evidence="2" id="KW-1185">Reference proteome</keyword>
<evidence type="ECO:0000313" key="2">
    <source>
        <dbReference type="Proteomes" id="UP001608902"/>
    </source>
</evidence>
<protein>
    <submittedName>
        <fullName evidence="1">Uncharacterized protein</fullName>
    </submittedName>
</protein>
<evidence type="ECO:0000313" key="1">
    <source>
        <dbReference type="EMBL" id="MFH4976207.1"/>
    </source>
</evidence>
<dbReference type="Proteomes" id="UP001608902">
    <property type="component" value="Unassembled WGS sequence"/>
</dbReference>
<comment type="caution">
    <text evidence="1">The sequence shown here is derived from an EMBL/GenBank/DDBJ whole genome shotgun (WGS) entry which is preliminary data.</text>
</comment>
<dbReference type="AlphaFoldDB" id="A0ABD6EI11"/>
<name>A0ABD6EI11_9BILA</name>
<proteinExistence type="predicted"/>